<name>A0A9Q1QI05_9CARY</name>
<keyword evidence="2" id="KW-1185">Reference proteome</keyword>
<organism evidence="1 2">
    <name type="scientific">Carnegiea gigantea</name>
    <dbReference type="NCBI Taxonomy" id="171969"/>
    <lineage>
        <taxon>Eukaryota</taxon>
        <taxon>Viridiplantae</taxon>
        <taxon>Streptophyta</taxon>
        <taxon>Embryophyta</taxon>
        <taxon>Tracheophyta</taxon>
        <taxon>Spermatophyta</taxon>
        <taxon>Magnoliopsida</taxon>
        <taxon>eudicotyledons</taxon>
        <taxon>Gunneridae</taxon>
        <taxon>Pentapetalae</taxon>
        <taxon>Caryophyllales</taxon>
        <taxon>Cactineae</taxon>
        <taxon>Cactaceae</taxon>
        <taxon>Cactoideae</taxon>
        <taxon>Echinocereeae</taxon>
        <taxon>Carnegiea</taxon>
    </lineage>
</organism>
<dbReference type="Proteomes" id="UP001153076">
    <property type="component" value="Unassembled WGS sequence"/>
</dbReference>
<proteinExistence type="predicted"/>
<dbReference type="OrthoDB" id="1918246at2759"/>
<reference evidence="1" key="1">
    <citation type="submission" date="2022-04" db="EMBL/GenBank/DDBJ databases">
        <title>Carnegiea gigantea Genome sequencing and assembly v2.</title>
        <authorList>
            <person name="Copetti D."/>
            <person name="Sanderson M.J."/>
            <person name="Burquez A."/>
            <person name="Wojciechowski M.F."/>
        </authorList>
    </citation>
    <scope>NUCLEOTIDE SEQUENCE</scope>
    <source>
        <strain evidence="1">SGP5-SGP5p</strain>
        <tissue evidence="1">Aerial part</tissue>
    </source>
</reference>
<protein>
    <submittedName>
        <fullName evidence="1">Uncharacterized protein</fullName>
    </submittedName>
</protein>
<gene>
    <name evidence="1" type="ORF">Cgig2_026486</name>
</gene>
<accession>A0A9Q1QI05</accession>
<comment type="caution">
    <text evidence="1">The sequence shown here is derived from an EMBL/GenBank/DDBJ whole genome shotgun (WGS) entry which is preliminary data.</text>
</comment>
<dbReference type="AlphaFoldDB" id="A0A9Q1QI05"/>
<sequence length="249" mass="29187">MEKYNCIDLFRDGRARANESGIEFPKYAGFRYHLPNKENQRWHLNIDDDWVREPVWEVKENEWGDGRKAEISIIGTYTERSRVIGTCINDNPASDDDSQDEDFVGDGEETGDIMTVKMFALKMDMKGMQKIVMRKYEIHILNHICWRARKMMKDAVDGKHKEGYKYLAHYTEEFKAKNPGSGIIKALRNVMPTASMRTCVLHYYKNFASLYPSAWFHAFFYNTANAYAPFIHEKTMEKIRRKTLELIIG</sequence>
<evidence type="ECO:0000313" key="2">
    <source>
        <dbReference type="Proteomes" id="UP001153076"/>
    </source>
</evidence>
<dbReference type="EMBL" id="JAKOGI010000139">
    <property type="protein sequence ID" value="KAJ8442544.1"/>
    <property type="molecule type" value="Genomic_DNA"/>
</dbReference>
<evidence type="ECO:0000313" key="1">
    <source>
        <dbReference type="EMBL" id="KAJ8442544.1"/>
    </source>
</evidence>